<evidence type="ECO:0000313" key="13">
    <source>
        <dbReference type="Proteomes" id="UP000462055"/>
    </source>
</evidence>
<dbReference type="Gene3D" id="2.130.10.10">
    <property type="entry name" value="YVTN repeat-like/Quinoprotein amine dehydrogenase"/>
    <property type="match status" value="1"/>
</dbReference>
<dbReference type="EC" id="2.7.11.1" evidence="1"/>
<dbReference type="InterPro" id="IPR011009">
    <property type="entry name" value="Kinase-like_dom_sf"/>
</dbReference>
<feature type="domain" description="Protein kinase" evidence="11">
    <location>
        <begin position="36"/>
        <end position="306"/>
    </location>
</feature>
<keyword evidence="3" id="KW-0808">Transferase</keyword>
<evidence type="ECO:0000256" key="5">
    <source>
        <dbReference type="ARBA" id="ARBA00022777"/>
    </source>
</evidence>
<dbReference type="CDD" id="cd14014">
    <property type="entry name" value="STKc_PknB_like"/>
    <property type="match status" value="1"/>
</dbReference>
<dbReference type="GO" id="GO:0005524">
    <property type="term" value="F:ATP binding"/>
    <property type="evidence" value="ECO:0007669"/>
    <property type="project" value="UniProtKB-UniRule"/>
</dbReference>
<keyword evidence="2" id="KW-0723">Serine/threonine-protein kinase</keyword>
<feature type="region of interest" description="Disordered" evidence="10">
    <location>
        <begin position="313"/>
        <end position="334"/>
    </location>
</feature>
<dbReference type="AlphaFoldDB" id="A0A6I4M238"/>
<evidence type="ECO:0000256" key="9">
    <source>
        <dbReference type="PROSITE-ProRule" id="PRU10141"/>
    </source>
</evidence>
<dbReference type="PROSITE" id="PS50011">
    <property type="entry name" value="PROTEIN_KINASE_DOM"/>
    <property type="match status" value="1"/>
</dbReference>
<dbReference type="InterPro" id="IPR008271">
    <property type="entry name" value="Ser/Thr_kinase_AS"/>
</dbReference>
<dbReference type="PROSITE" id="PS00107">
    <property type="entry name" value="PROTEIN_KINASE_ATP"/>
    <property type="match status" value="1"/>
</dbReference>
<dbReference type="InterPro" id="IPR000719">
    <property type="entry name" value="Prot_kinase_dom"/>
</dbReference>
<gene>
    <name evidence="12" type="ORF">F8568_005450</name>
</gene>
<feature type="region of interest" description="Disordered" evidence="10">
    <location>
        <begin position="1"/>
        <end position="21"/>
    </location>
</feature>
<dbReference type="InterPro" id="IPR011047">
    <property type="entry name" value="Quinoprotein_ADH-like_sf"/>
</dbReference>
<dbReference type="GO" id="GO:0045717">
    <property type="term" value="P:negative regulation of fatty acid biosynthetic process"/>
    <property type="evidence" value="ECO:0007669"/>
    <property type="project" value="UniProtKB-ARBA"/>
</dbReference>
<name>A0A6I4M238_9ACTN</name>
<sequence length="741" mass="80555">MDSVDREPGHSPTVSSGEAGSAFDPHAKCRVLLGRYEILGKLGAGGMASVHLAYDRTLRRQVAVKLMLPGLAQRGDSRRRFEREATVVASLEHPGIVTVHDGGHASLDGEDLPYLVMEYVEGETVAQRVERLRAGGERLPVPDALELTAQVLDALAYTHARGVIHRDIKPSNVMITSAGSVKVMDFGIARIAMPDATKLTESGKLVGTAHYIAPEQIEGRQAEPASDLYSVGTMLFELLSGETPFHGRSPAEVLFAIVGHRPPDLERLRPEAGLGVARVVRQALSKRPQDRPAGAEVMASRLRELAEEHRRGTVVLTSDLREPEPEPEPSTDLGRTRLRRRLAWPGSARRWRFRLTVLAAAVVAAALVVSAEGWPLGVRSVAARAHPAGWRPWRVKTVGARFMLPALGGRSSKLFVVTSTNLLAIDRNTGHRSWKFDPPTMMTSDSGKLAVSADSAVVYLASDSTVYALSASNGRVRWQRRLLPTVNTEGLSVTTAEGAVFAETPDTVMRLDAVTGATRWQWRPDHCGMATKEVFAATSEVLLAVCRSPARVTTLRALDAQHGRERWHRTVSDLEVPRIFQAGSRLFYLGPDDSLGNNHLATSLDLRSGAVLWQHEVGTYAALDYVDHRLWQWKGDQLAVLDPATGRAVRTLKVRKYDTYASESQHVLAASADLVVLGTSNAVHAYRPSGGGQAWQYRAESRASVLADNILVLLTEDGPVAIDAVNGAGPCNFLYCPGQLP</sequence>
<dbReference type="InterPro" id="IPR018391">
    <property type="entry name" value="PQQ_b-propeller_rpt"/>
</dbReference>
<dbReference type="InterPro" id="IPR015943">
    <property type="entry name" value="WD40/YVTN_repeat-like_dom_sf"/>
</dbReference>
<comment type="catalytic activity">
    <reaction evidence="7">
        <text>L-threonyl-[protein] + ATP = O-phospho-L-threonyl-[protein] + ADP + H(+)</text>
        <dbReference type="Rhea" id="RHEA:46608"/>
        <dbReference type="Rhea" id="RHEA-COMP:11060"/>
        <dbReference type="Rhea" id="RHEA-COMP:11605"/>
        <dbReference type="ChEBI" id="CHEBI:15378"/>
        <dbReference type="ChEBI" id="CHEBI:30013"/>
        <dbReference type="ChEBI" id="CHEBI:30616"/>
        <dbReference type="ChEBI" id="CHEBI:61977"/>
        <dbReference type="ChEBI" id="CHEBI:456216"/>
        <dbReference type="EC" id="2.7.11.1"/>
    </reaction>
</comment>
<evidence type="ECO:0000256" key="3">
    <source>
        <dbReference type="ARBA" id="ARBA00022679"/>
    </source>
</evidence>
<evidence type="ECO:0000256" key="4">
    <source>
        <dbReference type="ARBA" id="ARBA00022741"/>
    </source>
</evidence>
<evidence type="ECO:0000259" key="11">
    <source>
        <dbReference type="PROSITE" id="PS50011"/>
    </source>
</evidence>
<comment type="caution">
    <text evidence="12">The sequence shown here is derived from an EMBL/GenBank/DDBJ whole genome shotgun (WGS) entry which is preliminary data.</text>
</comment>
<keyword evidence="4 9" id="KW-0547">Nucleotide-binding</keyword>
<keyword evidence="6 9" id="KW-0067">ATP-binding</keyword>
<dbReference type="Gene3D" id="1.10.510.10">
    <property type="entry name" value="Transferase(Phosphotransferase) domain 1"/>
    <property type="match status" value="1"/>
</dbReference>
<dbReference type="EMBL" id="WBMS02000003">
    <property type="protein sequence ID" value="MVZ99832.1"/>
    <property type="molecule type" value="Genomic_DNA"/>
</dbReference>
<evidence type="ECO:0000256" key="2">
    <source>
        <dbReference type="ARBA" id="ARBA00022527"/>
    </source>
</evidence>
<evidence type="ECO:0000256" key="7">
    <source>
        <dbReference type="ARBA" id="ARBA00047899"/>
    </source>
</evidence>
<dbReference type="InterPro" id="IPR017441">
    <property type="entry name" value="Protein_kinase_ATP_BS"/>
</dbReference>
<dbReference type="GO" id="GO:0004674">
    <property type="term" value="F:protein serine/threonine kinase activity"/>
    <property type="evidence" value="ECO:0007669"/>
    <property type="project" value="UniProtKB-KW"/>
</dbReference>
<evidence type="ECO:0000256" key="8">
    <source>
        <dbReference type="ARBA" id="ARBA00048679"/>
    </source>
</evidence>
<feature type="binding site" evidence="9">
    <location>
        <position position="65"/>
    </location>
    <ligand>
        <name>ATP</name>
        <dbReference type="ChEBI" id="CHEBI:30616"/>
    </ligand>
</feature>
<dbReference type="SMART" id="SM00564">
    <property type="entry name" value="PQQ"/>
    <property type="match status" value="5"/>
</dbReference>
<proteinExistence type="predicted"/>
<dbReference type="FunFam" id="1.10.510.10:FF:000021">
    <property type="entry name" value="Serine/threonine protein kinase"/>
    <property type="match status" value="1"/>
</dbReference>
<dbReference type="Pfam" id="PF13360">
    <property type="entry name" value="PQQ_2"/>
    <property type="match status" value="2"/>
</dbReference>
<dbReference type="PANTHER" id="PTHR43289">
    <property type="entry name" value="MITOGEN-ACTIVATED PROTEIN KINASE KINASE KINASE 20-RELATED"/>
    <property type="match status" value="1"/>
</dbReference>
<accession>A0A6I4M238</accession>
<dbReference type="FunFam" id="3.30.200.20:FF:000035">
    <property type="entry name" value="Serine/threonine protein kinase Stk1"/>
    <property type="match status" value="1"/>
</dbReference>
<dbReference type="InterPro" id="IPR002372">
    <property type="entry name" value="PQQ_rpt_dom"/>
</dbReference>
<evidence type="ECO:0000256" key="6">
    <source>
        <dbReference type="ARBA" id="ARBA00022840"/>
    </source>
</evidence>
<keyword evidence="5 12" id="KW-0418">Kinase</keyword>
<evidence type="ECO:0000256" key="10">
    <source>
        <dbReference type="SAM" id="MobiDB-lite"/>
    </source>
</evidence>
<dbReference type="Proteomes" id="UP000462055">
    <property type="component" value="Unassembled WGS sequence"/>
</dbReference>
<protein>
    <recommendedName>
        <fullName evidence="1">non-specific serine/threonine protein kinase</fullName>
        <ecNumber evidence="1">2.7.11.1</ecNumber>
    </recommendedName>
</protein>
<dbReference type="Gene3D" id="3.30.200.20">
    <property type="entry name" value="Phosphorylase Kinase, domain 1"/>
    <property type="match status" value="1"/>
</dbReference>
<organism evidence="12 13">
    <name type="scientific">Actinomadura physcomitrii</name>
    <dbReference type="NCBI Taxonomy" id="2650748"/>
    <lineage>
        <taxon>Bacteria</taxon>
        <taxon>Bacillati</taxon>
        <taxon>Actinomycetota</taxon>
        <taxon>Actinomycetes</taxon>
        <taxon>Streptosporangiales</taxon>
        <taxon>Thermomonosporaceae</taxon>
        <taxon>Actinomadura</taxon>
    </lineage>
</organism>
<dbReference type="SUPFAM" id="SSF50998">
    <property type="entry name" value="Quinoprotein alcohol dehydrogenase-like"/>
    <property type="match status" value="1"/>
</dbReference>
<dbReference type="PANTHER" id="PTHR43289:SF34">
    <property type="entry name" value="SERINE_THREONINE-PROTEIN KINASE YBDM-RELATED"/>
    <property type="match status" value="1"/>
</dbReference>
<comment type="catalytic activity">
    <reaction evidence="8">
        <text>L-seryl-[protein] + ATP = O-phospho-L-seryl-[protein] + ADP + H(+)</text>
        <dbReference type="Rhea" id="RHEA:17989"/>
        <dbReference type="Rhea" id="RHEA-COMP:9863"/>
        <dbReference type="Rhea" id="RHEA-COMP:11604"/>
        <dbReference type="ChEBI" id="CHEBI:15378"/>
        <dbReference type="ChEBI" id="CHEBI:29999"/>
        <dbReference type="ChEBI" id="CHEBI:30616"/>
        <dbReference type="ChEBI" id="CHEBI:83421"/>
        <dbReference type="ChEBI" id="CHEBI:456216"/>
        <dbReference type="EC" id="2.7.11.1"/>
    </reaction>
</comment>
<dbReference type="SUPFAM" id="SSF56112">
    <property type="entry name" value="Protein kinase-like (PK-like)"/>
    <property type="match status" value="1"/>
</dbReference>
<dbReference type="Pfam" id="PF00069">
    <property type="entry name" value="Pkinase"/>
    <property type="match status" value="1"/>
</dbReference>
<evidence type="ECO:0000313" key="12">
    <source>
        <dbReference type="EMBL" id="MVZ99832.1"/>
    </source>
</evidence>
<evidence type="ECO:0000256" key="1">
    <source>
        <dbReference type="ARBA" id="ARBA00012513"/>
    </source>
</evidence>
<reference evidence="12" key="1">
    <citation type="submission" date="2019-12" db="EMBL/GenBank/DDBJ databases">
        <title>Actinomadura physcomitrii sp. nov., a novel actinomycete isolated from moss [Physcomitrium sphaericum (Ludw) Fuernr].</title>
        <authorList>
            <person name="Zhuang X."/>
        </authorList>
    </citation>
    <scope>NUCLEOTIDE SEQUENCE [LARGE SCALE GENOMIC DNA]</scope>
    <source>
        <strain evidence="12">LD22</strain>
    </source>
</reference>
<dbReference type="SMART" id="SM00220">
    <property type="entry name" value="S_TKc"/>
    <property type="match status" value="1"/>
</dbReference>
<keyword evidence="13" id="KW-1185">Reference proteome</keyword>
<dbReference type="PROSITE" id="PS00108">
    <property type="entry name" value="PROTEIN_KINASE_ST"/>
    <property type="match status" value="1"/>
</dbReference>